<evidence type="ECO:0000256" key="7">
    <source>
        <dbReference type="SAM" id="MobiDB-lite"/>
    </source>
</evidence>
<dbReference type="Pfam" id="PF00010">
    <property type="entry name" value="HLH"/>
    <property type="match status" value="1"/>
</dbReference>
<dbReference type="PROSITE" id="PS50888">
    <property type="entry name" value="BHLH"/>
    <property type="match status" value="1"/>
</dbReference>
<feature type="domain" description="BHLH" evidence="9">
    <location>
        <begin position="12"/>
        <end position="64"/>
    </location>
</feature>
<dbReference type="PANTHER" id="PTHR11969:SF54">
    <property type="entry name" value="MAD-LIKE PROTEIN 1"/>
    <property type="match status" value="1"/>
</dbReference>
<dbReference type="CDD" id="cd11401">
    <property type="entry name" value="bHLHzip_Mad"/>
    <property type="match status" value="1"/>
</dbReference>
<keyword evidence="5" id="KW-0539">Nucleus</keyword>
<feature type="signal peptide" evidence="8">
    <location>
        <begin position="1"/>
        <end position="18"/>
    </location>
</feature>
<dbReference type="GeneTree" id="ENSGT00940000155809"/>
<evidence type="ECO:0000256" key="6">
    <source>
        <dbReference type="SAM" id="Coils"/>
    </source>
</evidence>
<dbReference type="InterPro" id="IPR036638">
    <property type="entry name" value="HLH_DNA-bd_sf"/>
</dbReference>
<dbReference type="Gene3D" id="4.10.280.10">
    <property type="entry name" value="Helix-loop-helix DNA-binding domain"/>
    <property type="match status" value="1"/>
</dbReference>
<keyword evidence="4" id="KW-0804">Transcription</keyword>
<proteinExistence type="predicted"/>
<reference evidence="10" key="1">
    <citation type="submission" date="2025-08" db="UniProtKB">
        <authorList>
            <consortium name="Ensembl"/>
        </authorList>
    </citation>
    <scope>IDENTIFICATION</scope>
</reference>
<name>A0A8C4QF93_EPTBU</name>
<dbReference type="SUPFAM" id="SSF47459">
    <property type="entry name" value="HLH, helix-loop-helix DNA-binding domain"/>
    <property type="match status" value="1"/>
</dbReference>
<keyword evidence="3" id="KW-0238">DNA-binding</keyword>
<dbReference type="GO" id="GO:0000981">
    <property type="term" value="F:DNA-binding transcription factor activity, RNA polymerase II-specific"/>
    <property type="evidence" value="ECO:0007669"/>
    <property type="project" value="TreeGrafter"/>
</dbReference>
<feature type="region of interest" description="Disordered" evidence="7">
    <location>
        <begin position="89"/>
        <end position="130"/>
    </location>
</feature>
<evidence type="ECO:0000256" key="3">
    <source>
        <dbReference type="ARBA" id="ARBA00023125"/>
    </source>
</evidence>
<evidence type="ECO:0000313" key="10">
    <source>
        <dbReference type="Ensembl" id="ENSEBUP00000014112.1"/>
    </source>
</evidence>
<evidence type="ECO:0000313" key="11">
    <source>
        <dbReference type="Proteomes" id="UP000694388"/>
    </source>
</evidence>
<evidence type="ECO:0000256" key="2">
    <source>
        <dbReference type="ARBA" id="ARBA00023015"/>
    </source>
</evidence>
<reference evidence="10" key="2">
    <citation type="submission" date="2025-09" db="UniProtKB">
        <authorList>
            <consortium name="Ensembl"/>
        </authorList>
    </citation>
    <scope>IDENTIFICATION</scope>
</reference>
<dbReference type="Ensembl" id="ENSEBUT00000014688.1">
    <property type="protein sequence ID" value="ENSEBUP00000014112.1"/>
    <property type="gene ID" value="ENSEBUG00000008900.1"/>
</dbReference>
<evidence type="ECO:0000256" key="4">
    <source>
        <dbReference type="ARBA" id="ARBA00023163"/>
    </source>
</evidence>
<sequence>MLIFFVSFLLFSSRFMHNELEKNRRAQLRTCLERLKAIVPLDPENSRHTTLGLLNNAKMLIKRLEEQERRAQNTKEQLSREQRFLRRRLEQLEPGVERPRADSLGSTASTRFSTSSTSSSSSDSERDELEVDVESVDLVSSFGIVIGRGDSPQSQASDGGYASSGFIWPELC</sequence>
<dbReference type="GO" id="GO:0000978">
    <property type="term" value="F:RNA polymerase II cis-regulatory region sequence-specific DNA binding"/>
    <property type="evidence" value="ECO:0007669"/>
    <property type="project" value="TreeGrafter"/>
</dbReference>
<keyword evidence="2" id="KW-0805">Transcription regulation</keyword>
<feature type="compositionally biased region" description="Low complexity" evidence="7">
    <location>
        <begin position="106"/>
        <end position="122"/>
    </location>
</feature>
<dbReference type="PANTHER" id="PTHR11969">
    <property type="entry name" value="MAX DIMERIZATION, MAD"/>
    <property type="match status" value="1"/>
</dbReference>
<feature type="compositionally biased region" description="Basic and acidic residues" evidence="7">
    <location>
        <begin position="89"/>
        <end position="101"/>
    </location>
</feature>
<evidence type="ECO:0000259" key="9">
    <source>
        <dbReference type="PROSITE" id="PS50888"/>
    </source>
</evidence>
<keyword evidence="8" id="KW-0732">Signal</keyword>
<dbReference type="InterPro" id="IPR011598">
    <property type="entry name" value="bHLH_dom"/>
</dbReference>
<dbReference type="OMA" id="ECTRHTT"/>
<organism evidence="10 11">
    <name type="scientific">Eptatretus burgeri</name>
    <name type="common">Inshore hagfish</name>
    <dbReference type="NCBI Taxonomy" id="7764"/>
    <lineage>
        <taxon>Eukaryota</taxon>
        <taxon>Metazoa</taxon>
        <taxon>Chordata</taxon>
        <taxon>Craniata</taxon>
        <taxon>Vertebrata</taxon>
        <taxon>Cyclostomata</taxon>
        <taxon>Myxini</taxon>
        <taxon>Myxiniformes</taxon>
        <taxon>Myxinidae</taxon>
        <taxon>Eptatretinae</taxon>
        <taxon>Eptatretus</taxon>
    </lineage>
</organism>
<dbReference type="AlphaFoldDB" id="A0A8C4QF93"/>
<evidence type="ECO:0000256" key="1">
    <source>
        <dbReference type="ARBA" id="ARBA00004123"/>
    </source>
</evidence>
<comment type="subcellular location">
    <subcellularLocation>
        <location evidence="1">Nucleus</location>
    </subcellularLocation>
</comment>
<dbReference type="GO" id="GO:0046983">
    <property type="term" value="F:protein dimerization activity"/>
    <property type="evidence" value="ECO:0007669"/>
    <property type="project" value="InterPro"/>
</dbReference>
<evidence type="ECO:0000256" key="5">
    <source>
        <dbReference type="ARBA" id="ARBA00023242"/>
    </source>
</evidence>
<evidence type="ECO:0000256" key="8">
    <source>
        <dbReference type="SAM" id="SignalP"/>
    </source>
</evidence>
<feature type="chain" id="PRO_5034116844" evidence="8">
    <location>
        <begin position="19"/>
        <end position="172"/>
    </location>
</feature>
<dbReference type="Proteomes" id="UP000694388">
    <property type="component" value="Unplaced"/>
</dbReference>
<keyword evidence="11" id="KW-1185">Reference proteome</keyword>
<protein>
    <submittedName>
        <fullName evidence="10">Max interactor 1, dimerization protein</fullName>
    </submittedName>
</protein>
<dbReference type="SMART" id="SM00353">
    <property type="entry name" value="HLH"/>
    <property type="match status" value="1"/>
</dbReference>
<dbReference type="GO" id="GO:0005634">
    <property type="term" value="C:nucleus"/>
    <property type="evidence" value="ECO:0007669"/>
    <property type="project" value="UniProtKB-SubCell"/>
</dbReference>
<feature type="coiled-coil region" evidence="6">
    <location>
        <begin position="54"/>
        <end position="88"/>
    </location>
</feature>
<keyword evidence="6" id="KW-0175">Coiled coil</keyword>
<accession>A0A8C4QF93</accession>